<feature type="region of interest" description="Disordered" evidence="1">
    <location>
        <begin position="54"/>
        <end position="75"/>
    </location>
</feature>
<protein>
    <submittedName>
        <fullName evidence="2">Uncharacterized protein</fullName>
    </submittedName>
</protein>
<dbReference type="AlphaFoldDB" id="A0A9W9Y9M9"/>
<dbReference type="Proteomes" id="UP001163046">
    <property type="component" value="Unassembled WGS sequence"/>
</dbReference>
<feature type="compositionally biased region" description="Low complexity" evidence="1">
    <location>
        <begin position="59"/>
        <end position="75"/>
    </location>
</feature>
<sequence>MRMPIYRRALFALFSGRNCHDIGRTTVYPFGEHQTTSVTLLSFSNTSSLNCGRNAATMNNNNNNNNSSSSSRCVR</sequence>
<keyword evidence="3" id="KW-1185">Reference proteome</keyword>
<evidence type="ECO:0000256" key="1">
    <source>
        <dbReference type="SAM" id="MobiDB-lite"/>
    </source>
</evidence>
<dbReference type="EMBL" id="MU827819">
    <property type="protein sequence ID" value="KAJ7322772.1"/>
    <property type="molecule type" value="Genomic_DNA"/>
</dbReference>
<gene>
    <name evidence="2" type="ORF">OS493_032955</name>
</gene>
<reference evidence="2" key="1">
    <citation type="submission" date="2023-01" db="EMBL/GenBank/DDBJ databases">
        <title>Genome assembly of the deep-sea coral Lophelia pertusa.</title>
        <authorList>
            <person name="Herrera S."/>
            <person name="Cordes E."/>
        </authorList>
    </citation>
    <scope>NUCLEOTIDE SEQUENCE</scope>
    <source>
        <strain evidence="2">USNM1676648</strain>
        <tissue evidence="2">Polyp</tissue>
    </source>
</reference>
<name>A0A9W9Y9M9_9CNID</name>
<evidence type="ECO:0000313" key="3">
    <source>
        <dbReference type="Proteomes" id="UP001163046"/>
    </source>
</evidence>
<evidence type="ECO:0000313" key="2">
    <source>
        <dbReference type="EMBL" id="KAJ7322772.1"/>
    </source>
</evidence>
<organism evidence="2 3">
    <name type="scientific">Desmophyllum pertusum</name>
    <dbReference type="NCBI Taxonomy" id="174260"/>
    <lineage>
        <taxon>Eukaryota</taxon>
        <taxon>Metazoa</taxon>
        <taxon>Cnidaria</taxon>
        <taxon>Anthozoa</taxon>
        <taxon>Hexacorallia</taxon>
        <taxon>Scleractinia</taxon>
        <taxon>Caryophylliina</taxon>
        <taxon>Caryophylliidae</taxon>
        <taxon>Desmophyllum</taxon>
    </lineage>
</organism>
<comment type="caution">
    <text evidence="2">The sequence shown here is derived from an EMBL/GenBank/DDBJ whole genome shotgun (WGS) entry which is preliminary data.</text>
</comment>
<proteinExistence type="predicted"/>
<accession>A0A9W9Y9M9</accession>